<comment type="caution">
    <text evidence="1">The sequence shown here is derived from an EMBL/GenBank/DDBJ whole genome shotgun (WGS) entry which is preliminary data.</text>
</comment>
<dbReference type="EMBL" id="DXAM01000154">
    <property type="protein sequence ID" value="HJA05460.1"/>
    <property type="molecule type" value="Genomic_DNA"/>
</dbReference>
<sequence length="165" mass="18160">MATPRARGVVFIHSAPKALCPHLEWAVGRSIGRAVNFSWQDQPALHGARRAEFSWDGFAGTGAVIASAIRGWEHLRFEVTEDPTSASLGGRWMHTPDLGVHHSHIDASGSITVSEERVRAAMDHLDPLDMRRELDIALGTAWDRELEVFRAAGDDAPIVWLHQVG</sequence>
<reference evidence="1" key="1">
    <citation type="journal article" date="2021" name="PeerJ">
        <title>Extensive microbial diversity within the chicken gut microbiome revealed by metagenomics and culture.</title>
        <authorList>
            <person name="Gilroy R."/>
            <person name="Ravi A."/>
            <person name="Getino M."/>
            <person name="Pursley I."/>
            <person name="Horton D.L."/>
            <person name="Alikhan N.F."/>
            <person name="Baker D."/>
            <person name="Gharbi K."/>
            <person name="Hall N."/>
            <person name="Watson M."/>
            <person name="Adriaenssens E.M."/>
            <person name="Foster-Nyarko E."/>
            <person name="Jarju S."/>
            <person name="Secka A."/>
            <person name="Antonio M."/>
            <person name="Oren A."/>
            <person name="Chaudhuri R.R."/>
            <person name="La Ragione R."/>
            <person name="Hildebrand F."/>
            <person name="Pallen M.J."/>
        </authorList>
    </citation>
    <scope>NUCLEOTIDE SEQUENCE</scope>
    <source>
        <strain evidence="1">ChiHjej8B7-3636</strain>
    </source>
</reference>
<dbReference type="Pfam" id="PF11343">
    <property type="entry name" value="DUF3145"/>
    <property type="match status" value="1"/>
</dbReference>
<evidence type="ECO:0000313" key="2">
    <source>
        <dbReference type="Proteomes" id="UP000824220"/>
    </source>
</evidence>
<reference evidence="1" key="2">
    <citation type="submission" date="2021-04" db="EMBL/GenBank/DDBJ databases">
        <authorList>
            <person name="Gilroy R."/>
        </authorList>
    </citation>
    <scope>NUCLEOTIDE SEQUENCE</scope>
    <source>
        <strain evidence="1">ChiHjej8B7-3636</strain>
    </source>
</reference>
<dbReference type="AlphaFoldDB" id="A0A9D2KHY2"/>
<evidence type="ECO:0000313" key="1">
    <source>
        <dbReference type="EMBL" id="HJA05460.1"/>
    </source>
</evidence>
<name>A0A9D2KHY2_9MICO</name>
<dbReference type="Proteomes" id="UP000824220">
    <property type="component" value="Unassembled WGS sequence"/>
</dbReference>
<gene>
    <name evidence="1" type="ORF">H9800_11455</name>
</gene>
<dbReference type="InterPro" id="IPR021491">
    <property type="entry name" value="DUF3145"/>
</dbReference>
<proteinExistence type="predicted"/>
<protein>
    <submittedName>
        <fullName evidence="1">DUF3145 domain-containing protein</fullName>
    </submittedName>
</protein>
<accession>A0A9D2KHY2</accession>
<organism evidence="1 2">
    <name type="scientific">Candidatus Microbacterium stercoravium</name>
    <dbReference type="NCBI Taxonomy" id="2838697"/>
    <lineage>
        <taxon>Bacteria</taxon>
        <taxon>Bacillati</taxon>
        <taxon>Actinomycetota</taxon>
        <taxon>Actinomycetes</taxon>
        <taxon>Micrococcales</taxon>
        <taxon>Microbacteriaceae</taxon>
        <taxon>Microbacterium</taxon>
    </lineage>
</organism>